<keyword evidence="4 6" id="KW-1133">Transmembrane helix</keyword>
<feature type="transmembrane region" description="Helical" evidence="6">
    <location>
        <begin position="348"/>
        <end position="368"/>
    </location>
</feature>
<dbReference type="InterPro" id="IPR050833">
    <property type="entry name" value="Poly_Biosynth_Transport"/>
</dbReference>
<dbReference type="Proteomes" id="UP000399805">
    <property type="component" value="Unassembled WGS sequence"/>
</dbReference>
<proteinExistence type="predicted"/>
<feature type="transmembrane region" description="Helical" evidence="6">
    <location>
        <begin position="87"/>
        <end position="114"/>
    </location>
</feature>
<feature type="transmembrane region" description="Helical" evidence="6">
    <location>
        <begin position="208"/>
        <end position="232"/>
    </location>
</feature>
<dbReference type="PANTHER" id="PTHR30250:SF11">
    <property type="entry name" value="O-ANTIGEN TRANSPORTER-RELATED"/>
    <property type="match status" value="1"/>
</dbReference>
<evidence type="ECO:0000256" key="2">
    <source>
        <dbReference type="ARBA" id="ARBA00022475"/>
    </source>
</evidence>
<feature type="transmembrane region" description="Helical" evidence="6">
    <location>
        <begin position="176"/>
        <end position="196"/>
    </location>
</feature>
<feature type="transmembrane region" description="Helical" evidence="6">
    <location>
        <begin position="244"/>
        <end position="266"/>
    </location>
</feature>
<dbReference type="EMBL" id="CABVGP010000001">
    <property type="protein sequence ID" value="VVJ16123.1"/>
    <property type="molecule type" value="Genomic_DNA"/>
</dbReference>
<organism evidence="7 8">
    <name type="scientific">Amycolatopsis camponoti</name>
    <dbReference type="NCBI Taxonomy" id="2606593"/>
    <lineage>
        <taxon>Bacteria</taxon>
        <taxon>Bacillati</taxon>
        <taxon>Actinomycetota</taxon>
        <taxon>Actinomycetes</taxon>
        <taxon>Pseudonocardiales</taxon>
        <taxon>Pseudonocardiaceae</taxon>
        <taxon>Amycolatopsis</taxon>
    </lineage>
</organism>
<keyword evidence="5 6" id="KW-0472">Membrane</keyword>
<dbReference type="GO" id="GO:0005886">
    <property type="term" value="C:plasma membrane"/>
    <property type="evidence" value="ECO:0007669"/>
    <property type="project" value="UniProtKB-SubCell"/>
</dbReference>
<sequence length="411" mass="41759">MSVDTEVPARTGNRVAAILVSLALAGNNAGSYVLSLAAARILAPGAFGELSSLLAVLVIGVVPAMGLQTVVALRVARSPSLARGSLFALGLVTSAIVATAALTLSPLLVLLLHLGSLTPALLVTAALGPLTLLGVFHGMLQGGHRFATLAGLIALEGAGKVGGSLVGLVVSGSPTGALAGTALGSLAVVVAGWWVCGRPRPRWADRHGAEVLHTAQAMLALVLLVNLDLVLARHTLPSSSAGEYALGAIVTKIAYWLPQAVGVLVLPRFAASAGRRRVLPVALAVCAFLDAFVLLASVVLGPSLLSLIGGAKYAGSTMPVWPFALAGSMLALVQILLYARLADGDRRVAVLMWAAVGVEALLITTWLHASATQVVTVAACCAGGLAVAGFVLELRARRVVGRRDVVSEKQG</sequence>
<keyword evidence="8" id="KW-1185">Reference proteome</keyword>
<dbReference type="PANTHER" id="PTHR30250">
    <property type="entry name" value="PST FAMILY PREDICTED COLANIC ACID TRANSPORTER"/>
    <property type="match status" value="1"/>
</dbReference>
<evidence type="ECO:0000256" key="6">
    <source>
        <dbReference type="SAM" id="Phobius"/>
    </source>
</evidence>
<keyword evidence="2" id="KW-1003">Cell membrane</keyword>
<evidence type="ECO:0000256" key="3">
    <source>
        <dbReference type="ARBA" id="ARBA00022692"/>
    </source>
</evidence>
<keyword evidence="3 6" id="KW-0812">Transmembrane</keyword>
<evidence type="ECO:0000313" key="7">
    <source>
        <dbReference type="EMBL" id="VVJ16123.1"/>
    </source>
</evidence>
<name>A0A6I8LGA6_9PSEU</name>
<feature type="transmembrane region" description="Helical" evidence="6">
    <location>
        <begin position="278"/>
        <end position="300"/>
    </location>
</feature>
<evidence type="ECO:0000256" key="1">
    <source>
        <dbReference type="ARBA" id="ARBA00004651"/>
    </source>
</evidence>
<accession>A0A6I8LGA6</accession>
<dbReference type="RefSeq" id="WP_155541510.1">
    <property type="nucleotide sequence ID" value="NZ_CABVGP010000001.1"/>
</dbReference>
<evidence type="ECO:0008006" key="9">
    <source>
        <dbReference type="Google" id="ProtNLM"/>
    </source>
</evidence>
<protein>
    <recommendedName>
        <fullName evidence="9">Polysaccharide biosynthesis protein</fullName>
    </recommendedName>
</protein>
<evidence type="ECO:0000256" key="4">
    <source>
        <dbReference type="ARBA" id="ARBA00022989"/>
    </source>
</evidence>
<comment type="subcellular location">
    <subcellularLocation>
        <location evidence="1">Cell membrane</location>
        <topology evidence="1">Multi-pass membrane protein</topology>
    </subcellularLocation>
</comment>
<reference evidence="7 8" key="1">
    <citation type="submission" date="2019-09" db="EMBL/GenBank/DDBJ databases">
        <authorList>
            <person name="Leyn A S."/>
        </authorList>
    </citation>
    <scope>NUCLEOTIDE SEQUENCE [LARGE SCALE GENOMIC DNA]</scope>
    <source>
        <strain evidence="7">AA231_1</strain>
    </source>
</reference>
<feature type="transmembrane region" description="Helical" evidence="6">
    <location>
        <begin position="374"/>
        <end position="394"/>
    </location>
</feature>
<gene>
    <name evidence="7" type="ORF">AA23TX_01144</name>
</gene>
<feature type="transmembrane region" description="Helical" evidence="6">
    <location>
        <begin position="320"/>
        <end position="341"/>
    </location>
</feature>
<feature type="transmembrane region" description="Helical" evidence="6">
    <location>
        <begin position="120"/>
        <end position="140"/>
    </location>
</feature>
<evidence type="ECO:0000313" key="8">
    <source>
        <dbReference type="Proteomes" id="UP000399805"/>
    </source>
</evidence>
<dbReference type="AlphaFoldDB" id="A0A6I8LGA6"/>
<feature type="transmembrane region" description="Helical" evidence="6">
    <location>
        <begin position="53"/>
        <end position="75"/>
    </location>
</feature>
<evidence type="ECO:0000256" key="5">
    <source>
        <dbReference type="ARBA" id="ARBA00023136"/>
    </source>
</evidence>